<reference evidence="2 4" key="2">
    <citation type="submission" date="2018-08" db="EMBL/GenBank/DDBJ databases">
        <title>Complete genome of the Arcobacter ellisii type strain LMG 26155.</title>
        <authorList>
            <person name="Miller W.G."/>
            <person name="Yee E."/>
            <person name="Bono J.L."/>
        </authorList>
    </citation>
    <scope>NUCLEOTIDE SEQUENCE [LARGE SCALE GENOMIC DNA]</scope>
    <source>
        <strain evidence="2 4">LMG 26155</strain>
    </source>
</reference>
<dbReference type="PANTHER" id="PTHR42966">
    <property type="entry name" value="N-ACETYLNEURAMINATE SYNTHASE"/>
    <property type="match status" value="1"/>
</dbReference>
<dbReference type="InterPro" id="IPR013132">
    <property type="entry name" value="PseI/NeuA/B-like_N"/>
</dbReference>
<dbReference type="KEGG" id="aell:AELL_2683"/>
<dbReference type="Proteomes" id="UP000262582">
    <property type="component" value="Chromosome"/>
</dbReference>
<evidence type="ECO:0000313" key="3">
    <source>
        <dbReference type="EMBL" id="RXI31870.1"/>
    </source>
</evidence>
<gene>
    <name evidence="3" type="primary">neuB</name>
    <name evidence="2" type="ORF">AELL_2683</name>
    <name evidence="3" type="ORF">CP962_03560</name>
</gene>
<dbReference type="InterPro" id="IPR013974">
    <property type="entry name" value="SAF"/>
</dbReference>
<dbReference type="EMBL" id="NXIG01000003">
    <property type="protein sequence ID" value="RXI31870.1"/>
    <property type="molecule type" value="Genomic_DNA"/>
</dbReference>
<evidence type="ECO:0000313" key="2">
    <source>
        <dbReference type="EMBL" id="AXX96287.1"/>
    </source>
</evidence>
<dbReference type="Pfam" id="PF08666">
    <property type="entry name" value="SAF"/>
    <property type="match status" value="1"/>
</dbReference>
<dbReference type="PANTHER" id="PTHR42966:SF1">
    <property type="entry name" value="SIALIC ACID SYNTHASE"/>
    <property type="match status" value="1"/>
</dbReference>
<organism evidence="3 5">
    <name type="scientific">Arcobacter ellisii</name>
    <dbReference type="NCBI Taxonomy" id="913109"/>
    <lineage>
        <taxon>Bacteria</taxon>
        <taxon>Pseudomonadati</taxon>
        <taxon>Campylobacterota</taxon>
        <taxon>Epsilonproteobacteria</taxon>
        <taxon>Campylobacterales</taxon>
        <taxon>Arcobacteraceae</taxon>
        <taxon>Arcobacter</taxon>
    </lineage>
</organism>
<dbReference type="Proteomes" id="UP000290588">
    <property type="component" value="Unassembled WGS sequence"/>
</dbReference>
<dbReference type="GO" id="GO:0047444">
    <property type="term" value="F:N-acylneuraminate-9-phosphate synthase activity"/>
    <property type="evidence" value="ECO:0007669"/>
    <property type="project" value="TreeGrafter"/>
</dbReference>
<dbReference type="NCBIfam" id="TIGR03569">
    <property type="entry name" value="NeuB_NnaB"/>
    <property type="match status" value="1"/>
</dbReference>
<dbReference type="InterPro" id="IPR036732">
    <property type="entry name" value="AFP_Neu5c_C_sf"/>
</dbReference>
<dbReference type="SUPFAM" id="SSF51269">
    <property type="entry name" value="AFP III-like domain"/>
    <property type="match status" value="1"/>
</dbReference>
<dbReference type="GO" id="GO:0016051">
    <property type="term" value="P:carbohydrate biosynthetic process"/>
    <property type="evidence" value="ECO:0007669"/>
    <property type="project" value="InterPro"/>
</dbReference>
<keyword evidence="4" id="KW-1185">Reference proteome</keyword>
<dbReference type="SUPFAM" id="SSF51569">
    <property type="entry name" value="Aldolase"/>
    <property type="match status" value="1"/>
</dbReference>
<name>A0A347UBQ9_9BACT</name>
<dbReference type="OrthoDB" id="9781701at2"/>
<evidence type="ECO:0000259" key="1">
    <source>
        <dbReference type="PROSITE" id="PS50844"/>
    </source>
</evidence>
<dbReference type="InterPro" id="IPR006190">
    <property type="entry name" value="SAF_AFP_Neu5Ac"/>
</dbReference>
<protein>
    <submittedName>
        <fullName evidence="2 3">N-acetylneuraminate synthase</fullName>
        <ecNumber evidence="2">2.5.1.101</ecNumber>
    </submittedName>
</protein>
<dbReference type="Gene3D" id="3.90.1210.10">
    <property type="entry name" value="Antifreeze-like/N-acetylneuraminic acid synthase C-terminal domain"/>
    <property type="match status" value="1"/>
</dbReference>
<proteinExistence type="predicted"/>
<dbReference type="InterPro" id="IPR020007">
    <property type="entry name" value="NeuB/NeuA"/>
</dbReference>
<reference evidence="3 5" key="1">
    <citation type="submission" date="2017-09" db="EMBL/GenBank/DDBJ databases">
        <title>Genomics of the genus Arcobacter.</title>
        <authorList>
            <person name="Perez-Cataluna A."/>
            <person name="Figueras M.J."/>
            <person name="Salas-Masso N."/>
        </authorList>
    </citation>
    <scope>NUCLEOTIDE SEQUENCE [LARGE SCALE GENOMIC DNA]</scope>
    <source>
        <strain evidence="3 5">CECT 7837</strain>
    </source>
</reference>
<dbReference type="InterPro" id="IPR051690">
    <property type="entry name" value="PseI-like"/>
</dbReference>
<keyword evidence="2" id="KW-0808">Transferase</keyword>
<dbReference type="EC" id="2.5.1.101" evidence="2"/>
<dbReference type="Pfam" id="PF03102">
    <property type="entry name" value="NeuB"/>
    <property type="match status" value="1"/>
</dbReference>
<dbReference type="InterPro" id="IPR013785">
    <property type="entry name" value="Aldolase_TIM"/>
</dbReference>
<evidence type="ECO:0000313" key="4">
    <source>
        <dbReference type="Proteomes" id="UP000262582"/>
    </source>
</evidence>
<dbReference type="Gene3D" id="3.20.20.70">
    <property type="entry name" value="Aldolase class I"/>
    <property type="match status" value="1"/>
</dbReference>
<sequence>MKNKFEKVFIIAEAGVNHNGSIELAKKLIDVASESGADAVKFQTFKAEKLVSKNAQKADYQKQTTDIKESQFDMIKKLELDMDTHKELMAYCKTKNIMFLSTPFDHDSIELLNDLGLEIFKIPSGEITNLPYLRHIGKLNKKVILSTGMADIGEIEDALDILINAGTKKENITVLHANTMYPTPMEDVNLKAMVTIGNTFDIAFGYSDHTLGIEVDIAAVALGACCIEKHFTLDCTMEGPDHKASLEPDELKAMVKAIRNIELALGSSIKKPSKSEMPNMQIARKSIVAKMDIKKGDAFNENNLTIKRPGNGINPMRWDEIVGSVATKDYKEDELI</sequence>
<dbReference type="InterPro" id="IPR057736">
    <property type="entry name" value="SAF_PseI/NeuA/NeuB"/>
</dbReference>
<evidence type="ECO:0000313" key="5">
    <source>
        <dbReference type="Proteomes" id="UP000290588"/>
    </source>
</evidence>
<dbReference type="AlphaFoldDB" id="A0A347UBQ9"/>
<dbReference type="CDD" id="cd11615">
    <property type="entry name" value="SAF_NeuB_like"/>
    <property type="match status" value="1"/>
</dbReference>
<feature type="domain" description="AFP-like" evidence="1">
    <location>
        <begin position="286"/>
        <end position="336"/>
    </location>
</feature>
<dbReference type="RefSeq" id="WP_118918427.1">
    <property type="nucleotide sequence ID" value="NZ_CP032097.1"/>
</dbReference>
<dbReference type="EMBL" id="CP032097">
    <property type="protein sequence ID" value="AXX96287.1"/>
    <property type="molecule type" value="Genomic_DNA"/>
</dbReference>
<accession>A0A347UBQ9</accession>
<dbReference type="PROSITE" id="PS50844">
    <property type="entry name" value="AFP_LIKE"/>
    <property type="match status" value="1"/>
</dbReference>